<feature type="domain" description="C2H2-type" evidence="2">
    <location>
        <begin position="241"/>
        <end position="273"/>
    </location>
</feature>
<organism evidence="3">
    <name type="scientific">Medioppia subpectinata</name>
    <dbReference type="NCBI Taxonomy" id="1979941"/>
    <lineage>
        <taxon>Eukaryota</taxon>
        <taxon>Metazoa</taxon>
        <taxon>Ecdysozoa</taxon>
        <taxon>Arthropoda</taxon>
        <taxon>Chelicerata</taxon>
        <taxon>Arachnida</taxon>
        <taxon>Acari</taxon>
        <taxon>Acariformes</taxon>
        <taxon>Sarcoptiformes</taxon>
        <taxon>Oribatida</taxon>
        <taxon>Brachypylina</taxon>
        <taxon>Oppioidea</taxon>
        <taxon>Oppiidae</taxon>
        <taxon>Medioppia</taxon>
    </lineage>
</organism>
<name>A0A7R9KSE3_9ACAR</name>
<keyword evidence="4" id="KW-1185">Reference proteome</keyword>
<feature type="region of interest" description="Disordered" evidence="1">
    <location>
        <begin position="372"/>
        <end position="391"/>
    </location>
</feature>
<evidence type="ECO:0000313" key="3">
    <source>
        <dbReference type="EMBL" id="CAD7627318.1"/>
    </source>
</evidence>
<dbReference type="InterPro" id="IPR013087">
    <property type="entry name" value="Znf_C2H2_type"/>
</dbReference>
<feature type="domain" description="C2H2-type" evidence="2">
    <location>
        <begin position="428"/>
        <end position="451"/>
    </location>
</feature>
<evidence type="ECO:0000256" key="1">
    <source>
        <dbReference type="SAM" id="MobiDB-lite"/>
    </source>
</evidence>
<dbReference type="AlphaFoldDB" id="A0A7R9KSE3"/>
<gene>
    <name evidence="3" type="ORF">OSB1V03_LOCUS7748</name>
</gene>
<reference evidence="3" key="1">
    <citation type="submission" date="2020-11" db="EMBL/GenBank/DDBJ databases">
        <authorList>
            <person name="Tran Van P."/>
        </authorList>
    </citation>
    <scope>NUCLEOTIDE SEQUENCE</scope>
</reference>
<feature type="domain" description="C2H2-type" evidence="2">
    <location>
        <begin position="279"/>
        <end position="303"/>
    </location>
</feature>
<dbReference type="SMART" id="SM00355">
    <property type="entry name" value="ZnF_C2H2"/>
    <property type="match status" value="4"/>
</dbReference>
<sequence>MAQETIADCLSDDELNYETDGYVGESQTRSETRVWDQLSDYNEDSGEYVQRLSPTDDRRFWEPHPVLDRPFHPKLTVDKYLLDPPKRVAKRQRSPSQDSDDWFINDGPVDDDYEAIAKARGLGWESDTEGLTTDDEDTDEMDTDVDDETVVDHKSESDSTRDNECEPQYVCLFCAQSQRLYCEAMDHMISHFPDISNQTVDYGVERRVRSWCKEFLTKQSAPEFMNVITDESVWTPITGHLYCPVCERVADMKDLMAKPFDTIRELRSHLYKHSCWAAIECGLCHESVDNTARDILQHLNAQHKHSLRDSPVEAIRQLRSGEVLKSFVGDLIGKTSAVDLNNNCGKECEPRRQRQAKHEFKQIVITADSDTRVDDNEDMNGMNSNGSGGDIIEEIPSDSYANITSYRLTTTPAPVLSQPLGATHKLSLRCDVCHSLCDNSVDMEAHSVATHPNLTITYHIIHN</sequence>
<evidence type="ECO:0000313" key="4">
    <source>
        <dbReference type="Proteomes" id="UP000759131"/>
    </source>
</evidence>
<protein>
    <recommendedName>
        <fullName evidence="2">C2H2-type domain-containing protein</fullName>
    </recommendedName>
</protein>
<accession>A0A7R9KSE3</accession>
<proteinExistence type="predicted"/>
<feature type="region of interest" description="Disordered" evidence="1">
    <location>
        <begin position="86"/>
        <end position="106"/>
    </location>
</feature>
<feature type="domain" description="C2H2-type" evidence="2">
    <location>
        <begin position="169"/>
        <end position="191"/>
    </location>
</feature>
<evidence type="ECO:0000259" key="2">
    <source>
        <dbReference type="SMART" id="SM00355"/>
    </source>
</evidence>
<dbReference type="Proteomes" id="UP000759131">
    <property type="component" value="Unassembled WGS sequence"/>
</dbReference>
<dbReference type="EMBL" id="OC859209">
    <property type="protein sequence ID" value="CAD7627318.1"/>
    <property type="molecule type" value="Genomic_DNA"/>
</dbReference>
<dbReference type="EMBL" id="CAJPIZ010004634">
    <property type="protein sequence ID" value="CAG2107748.1"/>
    <property type="molecule type" value="Genomic_DNA"/>
</dbReference>